<reference evidence="1" key="2">
    <citation type="submission" date="2020-05" db="UniProtKB">
        <authorList>
            <consortium name="EnsemblMetazoa"/>
        </authorList>
    </citation>
    <scope>IDENTIFICATION</scope>
    <source>
        <strain evidence="1">IAEA</strain>
    </source>
</reference>
<reference evidence="2" key="1">
    <citation type="submission" date="2015-01" db="EMBL/GenBank/DDBJ databases">
        <authorList>
            <person name="Aksoy S."/>
            <person name="Warren W."/>
            <person name="Wilson R.K."/>
        </authorList>
    </citation>
    <scope>NUCLEOTIDE SEQUENCE [LARGE SCALE GENOMIC DNA]</scope>
    <source>
        <strain evidence="2">IAEA</strain>
    </source>
</reference>
<evidence type="ECO:0000313" key="2">
    <source>
        <dbReference type="Proteomes" id="UP000092460"/>
    </source>
</evidence>
<dbReference type="PANTHER" id="PTHR14663">
    <property type="entry name" value="METHYLTRANSFERASE NSUN7-RELATED"/>
    <property type="match status" value="1"/>
</dbReference>
<proteinExistence type="predicted"/>
<dbReference type="Gene3D" id="3.40.50.150">
    <property type="entry name" value="Vaccinia Virus protein VP39"/>
    <property type="match status" value="1"/>
</dbReference>
<name>A0A1B0AW63_9MUSC</name>
<dbReference type="PANTHER" id="PTHR14663:SF2">
    <property type="entry name" value="METHYLTRANSFERASE NSUN7-RELATED"/>
    <property type="match status" value="1"/>
</dbReference>
<organism evidence="1 2">
    <name type="scientific">Glossina palpalis gambiensis</name>
    <dbReference type="NCBI Taxonomy" id="67801"/>
    <lineage>
        <taxon>Eukaryota</taxon>
        <taxon>Metazoa</taxon>
        <taxon>Ecdysozoa</taxon>
        <taxon>Arthropoda</taxon>
        <taxon>Hexapoda</taxon>
        <taxon>Insecta</taxon>
        <taxon>Pterygota</taxon>
        <taxon>Neoptera</taxon>
        <taxon>Endopterygota</taxon>
        <taxon>Diptera</taxon>
        <taxon>Brachycera</taxon>
        <taxon>Muscomorpha</taxon>
        <taxon>Hippoboscoidea</taxon>
        <taxon>Glossinidae</taxon>
        <taxon>Glossina</taxon>
    </lineage>
</organism>
<sequence>MSSSHILFSVSFKQAAAMPLPFHSQFLTRVLLQDVTSRQLYPQIFKEIISNKQKLCKVYLPSDADWQEKMYYMLLEIQKKVNDALDSGKNFEEIMKLKEKPIFDSSHVQSFSPTSSPSDYHLENNEKCSNLKGKCINRTNVHWTLENICQAAQLLKQPPEDVAFVNEHEMRRVYSLIYDVFRYKVVLTNALKDIDFYKHYPKYIKDEYIVWLMLYELNQRSFQNRSADESQHQDELYKAVQVADVAECIWKFRTKLAASISRMRIEYCALRLSDLLPIHLQNDKVAKAILNPLVTGWINPFIVKDKESAEQLFNDYGFKIAANGSTLTNAHFAWDTVCPLFISCVPQDRNEFTKSGLVIGNYFILQDRAFALGPAVMSRLLDYFDMSGDILQTHIDSPRSAAYLAALFYSVNRVNNYYVYGAGENLQQYRDYMKLLEINNIRLFGESFSSLSLDSNRFRTVVGIFANPPNSFSAISDPIDLICSRGGDLNMLEILTEATISDDGKHRVSLILHEQLSTLHLAMSRPQIQFLLYETHSAVSSENQDMVNYALKTMNANTLEKHKNDFLERRRLEAMEEVEAGNVPSAAIKSNSPRKRNPDCTLVSKESLLAEILAKIEAEAECVEIPDVDEFVCVDIPNMCKNRDNCLKSRLTGCFLSLLRRKNITKLNAKFLIRMAEKRGLFGKAESSKSIKTKIIKQQESNVEKQIIKLSPDHDAPKHSPNINNLLNRLKQPTHASDIRSNIGQLSAYNHPILFNYKRRYCQRYLSTKLKKSINTPQKLWWRYAINAIRSRNNKDMLQKSRPVICRRTYISKEPYPIHMQYI</sequence>
<evidence type="ECO:0008006" key="3">
    <source>
        <dbReference type="Google" id="ProtNLM"/>
    </source>
</evidence>
<evidence type="ECO:0000313" key="1">
    <source>
        <dbReference type="EnsemblMetazoa" id="GPPI010714-PA"/>
    </source>
</evidence>
<dbReference type="EMBL" id="JXJN01004510">
    <property type="status" value="NOT_ANNOTATED_CDS"/>
    <property type="molecule type" value="Genomic_DNA"/>
</dbReference>
<keyword evidence="2" id="KW-1185">Reference proteome</keyword>
<accession>A0A1B0AW63</accession>
<dbReference type="STRING" id="67801.A0A1B0AW63"/>
<dbReference type="InterPro" id="IPR042620">
    <property type="entry name" value="NSUN7"/>
</dbReference>
<dbReference type="EnsemblMetazoa" id="GPPI010714-RA">
    <property type="protein sequence ID" value="GPPI010714-PA"/>
    <property type="gene ID" value="GPPI010714"/>
</dbReference>
<dbReference type="Proteomes" id="UP000092460">
    <property type="component" value="Unassembled WGS sequence"/>
</dbReference>
<dbReference type="EMBL" id="JXJN01004511">
    <property type="status" value="NOT_ANNOTATED_CDS"/>
    <property type="molecule type" value="Genomic_DNA"/>
</dbReference>
<dbReference type="InterPro" id="IPR029063">
    <property type="entry name" value="SAM-dependent_MTases_sf"/>
</dbReference>
<protein>
    <recommendedName>
        <fullName evidence="3">SAM-dependent MTase RsmB/NOP-type domain-containing protein</fullName>
    </recommendedName>
</protein>
<dbReference type="AlphaFoldDB" id="A0A1B0AW63"/>
<dbReference type="VEuPathDB" id="VectorBase:GPPI010714"/>